<evidence type="ECO:0000313" key="1">
    <source>
        <dbReference type="Ensembl" id="ENSPCOP00000012652.1"/>
    </source>
</evidence>
<dbReference type="Ensembl" id="ENSPCOT00000023254.1">
    <property type="protein sequence ID" value="ENSPCOP00000012652.1"/>
    <property type="gene ID" value="ENSPCOG00000017916.1"/>
</dbReference>
<protein>
    <recommendedName>
        <fullName evidence="3">UTP--glucose-1-phosphate uridylyltransferase</fullName>
    </recommendedName>
</protein>
<sequence length="79" mass="9040">MSQDGASQFQEDIQQELELSVETELENGHTKKDLDGFQKLFHRFLQEKETSVDWGKIQGSPENLIQSYKKIKTAGADCH</sequence>
<reference evidence="1" key="2">
    <citation type="submission" date="2025-09" db="UniProtKB">
        <authorList>
            <consortium name="Ensembl"/>
        </authorList>
    </citation>
    <scope>IDENTIFICATION</scope>
</reference>
<evidence type="ECO:0008006" key="3">
    <source>
        <dbReference type="Google" id="ProtNLM"/>
    </source>
</evidence>
<dbReference type="AlphaFoldDB" id="A0A2K6FFA8"/>
<reference evidence="1" key="1">
    <citation type="submission" date="2025-08" db="UniProtKB">
        <authorList>
            <consortium name="Ensembl"/>
        </authorList>
    </citation>
    <scope>IDENTIFICATION</scope>
</reference>
<dbReference type="STRING" id="379532.ENSPCOP00000012652"/>
<accession>A0A2K6FFA8</accession>
<dbReference type="Gene3D" id="3.90.550.10">
    <property type="entry name" value="Spore Coat Polysaccharide Biosynthesis Protein SpsA, Chain A"/>
    <property type="match status" value="1"/>
</dbReference>
<dbReference type="InterPro" id="IPR029044">
    <property type="entry name" value="Nucleotide-diphossugar_trans"/>
</dbReference>
<evidence type="ECO:0000313" key="2">
    <source>
        <dbReference type="Proteomes" id="UP000233160"/>
    </source>
</evidence>
<proteinExistence type="predicted"/>
<organism evidence="1 2">
    <name type="scientific">Propithecus coquereli</name>
    <name type="common">Coquerel's sifaka</name>
    <name type="synonym">Propithecus verreauxi coquereli</name>
    <dbReference type="NCBI Taxonomy" id="379532"/>
    <lineage>
        <taxon>Eukaryota</taxon>
        <taxon>Metazoa</taxon>
        <taxon>Chordata</taxon>
        <taxon>Craniata</taxon>
        <taxon>Vertebrata</taxon>
        <taxon>Euteleostomi</taxon>
        <taxon>Mammalia</taxon>
        <taxon>Eutheria</taxon>
        <taxon>Euarchontoglires</taxon>
        <taxon>Primates</taxon>
        <taxon>Strepsirrhini</taxon>
        <taxon>Lemuriformes</taxon>
        <taxon>Indriidae</taxon>
        <taxon>Propithecus</taxon>
    </lineage>
</organism>
<dbReference type="GeneTree" id="ENSGT00940000168989"/>
<name>A0A2K6FFA8_PROCO</name>
<keyword evidence="2" id="KW-1185">Reference proteome</keyword>
<dbReference type="Proteomes" id="UP000233160">
    <property type="component" value="Unassembled WGS sequence"/>
</dbReference>